<reference evidence="1 2" key="1">
    <citation type="submission" date="2012-12" db="EMBL/GenBank/DDBJ databases">
        <title>The Genome Sequence of Bacillus cereus VD133.</title>
        <authorList>
            <consortium name="The Broad Institute Genome Sequencing Platform"/>
            <consortium name="The Broad Institute Genome Sequencing Center for Infectious Disease"/>
            <person name="Feldgarden M."/>
            <person name="Van der Auwera G.A."/>
            <person name="Mahillon J."/>
            <person name="Duprez V."/>
            <person name="Timmery S."/>
            <person name="Mattelet C."/>
            <person name="Dierick K."/>
            <person name="Sun M."/>
            <person name="Yu Z."/>
            <person name="Zhu L."/>
            <person name="Hu X."/>
            <person name="Shank E.B."/>
            <person name="Swiecicka I."/>
            <person name="Hansen B.M."/>
            <person name="Andrup L."/>
            <person name="Walker B."/>
            <person name="Young S.K."/>
            <person name="Zeng Q."/>
            <person name="Gargeya S."/>
            <person name="Fitzgerald M."/>
            <person name="Haas B."/>
            <person name="Abouelleil A."/>
            <person name="Alvarado L."/>
            <person name="Arachchi H.M."/>
            <person name="Berlin A.M."/>
            <person name="Chapman S.B."/>
            <person name="Dewar J."/>
            <person name="Goldberg J."/>
            <person name="Griggs A."/>
            <person name="Gujja S."/>
            <person name="Hansen M."/>
            <person name="Howarth C."/>
            <person name="Imamovic A."/>
            <person name="Larimer J."/>
            <person name="McCowan C."/>
            <person name="Murphy C."/>
            <person name="Neiman D."/>
            <person name="Pearson M."/>
            <person name="Priest M."/>
            <person name="Roberts A."/>
            <person name="Saif S."/>
            <person name="Shea T."/>
            <person name="Sisk P."/>
            <person name="Sykes S."/>
            <person name="Wortman J."/>
            <person name="Nusbaum C."/>
            <person name="Birren B."/>
        </authorList>
    </citation>
    <scope>NUCLEOTIDE SEQUENCE [LARGE SCALE GENOMIC DNA]</scope>
    <source>
        <strain evidence="1 2">VD133</strain>
    </source>
</reference>
<comment type="caution">
    <text evidence="1">The sequence shown here is derived from an EMBL/GenBank/DDBJ whole genome shotgun (WGS) entry which is preliminary data.</text>
</comment>
<dbReference type="RefSeq" id="WP_016109620.1">
    <property type="nucleotide sequence ID" value="NZ_KB976173.1"/>
</dbReference>
<dbReference type="EMBL" id="AHFB01000020">
    <property type="protein sequence ID" value="EOO39031.1"/>
    <property type="molecule type" value="Genomic_DNA"/>
</dbReference>
<evidence type="ECO:0000313" key="2">
    <source>
        <dbReference type="Proteomes" id="UP000014018"/>
    </source>
</evidence>
<dbReference type="AlphaFoldDB" id="A0A9W5PVR4"/>
<sequence length="107" mass="11748">MDNQKNDMRVVESRIQVNGLQETIVGLVQKVNILEEALATKVDITHIQEVIQQSVVIKKINDSKSVGVDCKVGISLDGRVVAKSIVEHTADSIQGRVIKGSEINETR</sequence>
<protein>
    <submittedName>
        <fullName evidence="1">Phage protein</fullName>
    </submittedName>
</protein>
<evidence type="ECO:0000313" key="1">
    <source>
        <dbReference type="EMBL" id="EOO39031.1"/>
    </source>
</evidence>
<proteinExistence type="predicted"/>
<organism evidence="1 2">
    <name type="scientific">Bacillus cereus VD133</name>
    <dbReference type="NCBI Taxonomy" id="1053233"/>
    <lineage>
        <taxon>Bacteria</taxon>
        <taxon>Bacillati</taxon>
        <taxon>Bacillota</taxon>
        <taxon>Bacilli</taxon>
        <taxon>Bacillales</taxon>
        <taxon>Bacillaceae</taxon>
        <taxon>Bacillus</taxon>
        <taxon>Bacillus cereus group</taxon>
    </lineage>
</organism>
<name>A0A9W5PVR4_BACCE</name>
<gene>
    <name evidence="1" type="ORF">IIU_00849</name>
</gene>
<accession>A0A9W5PVR4</accession>
<dbReference type="Proteomes" id="UP000014018">
    <property type="component" value="Unassembled WGS sequence"/>
</dbReference>